<dbReference type="EMBL" id="CP092886">
    <property type="protein sequence ID" value="UYV85001.1"/>
    <property type="molecule type" value="Genomic_DNA"/>
</dbReference>
<organism evidence="2 3">
    <name type="scientific">Cordylochernes scorpioides</name>
    <dbReference type="NCBI Taxonomy" id="51811"/>
    <lineage>
        <taxon>Eukaryota</taxon>
        <taxon>Metazoa</taxon>
        <taxon>Ecdysozoa</taxon>
        <taxon>Arthropoda</taxon>
        <taxon>Chelicerata</taxon>
        <taxon>Arachnida</taxon>
        <taxon>Pseudoscorpiones</taxon>
        <taxon>Cheliferoidea</taxon>
        <taxon>Chernetidae</taxon>
        <taxon>Cordylochernes</taxon>
    </lineage>
</organism>
<dbReference type="InterPro" id="IPR008042">
    <property type="entry name" value="Retrotrans_Pao"/>
</dbReference>
<dbReference type="PROSITE" id="PS50994">
    <property type="entry name" value="INTEGRASE"/>
    <property type="match status" value="1"/>
</dbReference>
<evidence type="ECO:0000313" key="3">
    <source>
        <dbReference type="Proteomes" id="UP001235939"/>
    </source>
</evidence>
<dbReference type="SUPFAM" id="SSF53098">
    <property type="entry name" value="Ribonuclease H-like"/>
    <property type="match status" value="1"/>
</dbReference>
<dbReference type="InterPro" id="IPR001584">
    <property type="entry name" value="Integrase_cat-core"/>
</dbReference>
<dbReference type="InterPro" id="IPR012337">
    <property type="entry name" value="RNaseH-like_sf"/>
</dbReference>
<evidence type="ECO:0000313" key="2">
    <source>
        <dbReference type="EMBL" id="UYV85001.1"/>
    </source>
</evidence>
<evidence type="ECO:0000259" key="1">
    <source>
        <dbReference type="PROSITE" id="PS50994"/>
    </source>
</evidence>
<name>A0ABY6LUS6_9ARAC</name>
<dbReference type="PANTHER" id="PTHR47331:SF1">
    <property type="entry name" value="GAG-LIKE PROTEIN"/>
    <property type="match status" value="1"/>
</dbReference>
<dbReference type="Pfam" id="PF18701">
    <property type="entry name" value="DUF5641"/>
    <property type="match status" value="1"/>
</dbReference>
<dbReference type="Pfam" id="PF17921">
    <property type="entry name" value="Integrase_H2C2"/>
    <property type="match status" value="1"/>
</dbReference>
<protein>
    <recommendedName>
        <fullName evidence="1">Integrase catalytic domain-containing protein</fullName>
    </recommendedName>
</protein>
<dbReference type="Proteomes" id="UP001235939">
    <property type="component" value="Chromosome X"/>
</dbReference>
<dbReference type="Pfam" id="PF05380">
    <property type="entry name" value="Peptidase_A17"/>
    <property type="match status" value="1"/>
</dbReference>
<gene>
    <name evidence="2" type="ORF">LAZ67_X004215</name>
</gene>
<dbReference type="InterPro" id="IPR036397">
    <property type="entry name" value="RNaseH_sf"/>
</dbReference>
<dbReference type="PANTHER" id="PTHR47331">
    <property type="entry name" value="PHD-TYPE DOMAIN-CONTAINING PROTEIN"/>
    <property type="match status" value="1"/>
</dbReference>
<sequence length="675" mass="77343">MNSLDELETDGKLVCCGSKEERNVKTGRQWLQPHFPTFHPNKLGKMRIVFDASEAAMIAAAYLRTIGPDGVESFSIPRLELQAALIASRMGNFIMKEMDIRLERVRYWSESQTVLKWIRSESGRFQQFVGNRVGAIHELTDVKDWMWVPTKMNVADDATREGKTDLSSESRWWRGPEFLRSTTLPEFEMPIDESHSDLELEKEFLGVTVEVPAIPVPVIEHFSKYMVAVRATMQVMKFIGKMKYKRKGIEIPDNVALMEKAKRLLFRKSQWDSYPEEMAMLESGLPVLRNSKLFQLSPVFDDDGADQCPNGKLRTTIILDPSHYLTKLIIRHYHVLALHQGQETVRNEIRQLFWIPNLRVAIRRCWSECPLCRIRRAKPSTPMMAALPGCRVEPQQRSFSIVGMDYFGPMEVSVGRRHEKRYGVLFTCMTTRAIHLEVAHSLTTDSCIMTIRRMICRRGLPLEIFSDNGTNLRGADKELQQALDDYDQEALTENMNSKGIKWNFIPPSAPHMGGSWERLVRSVKTAISVILRSLAPLTDVPLDPAAPEAITPMHFLIGTSSIGQPPGQFDDADLRLNKRWRKAQRLADMFWMRWRKEYLPTLQRRTKWHGRVPDVQVGDMVLVLDESLKRGHWPLGIVEKVFPGSDKNHSRCRGEDINRKISSTCCQIGQIGPQG</sequence>
<keyword evidence="3" id="KW-1185">Reference proteome</keyword>
<dbReference type="InterPro" id="IPR041588">
    <property type="entry name" value="Integrase_H2C2"/>
</dbReference>
<feature type="domain" description="Integrase catalytic" evidence="1">
    <location>
        <begin position="384"/>
        <end position="574"/>
    </location>
</feature>
<dbReference type="InterPro" id="IPR040676">
    <property type="entry name" value="DUF5641"/>
</dbReference>
<dbReference type="Gene3D" id="1.10.340.70">
    <property type="match status" value="1"/>
</dbReference>
<proteinExistence type="predicted"/>
<dbReference type="Gene3D" id="3.30.420.10">
    <property type="entry name" value="Ribonuclease H-like superfamily/Ribonuclease H"/>
    <property type="match status" value="1"/>
</dbReference>
<accession>A0ABY6LUS6</accession>
<reference evidence="2 3" key="1">
    <citation type="submission" date="2022-03" db="EMBL/GenBank/DDBJ databases">
        <title>A chromosomal length assembly of Cordylochernes scorpioides.</title>
        <authorList>
            <person name="Zeh D."/>
            <person name="Zeh J."/>
        </authorList>
    </citation>
    <scope>NUCLEOTIDE SEQUENCE [LARGE SCALE GENOMIC DNA]</scope>
    <source>
        <strain evidence="2">IN4F17</strain>
        <tissue evidence="2">Whole Body</tissue>
    </source>
</reference>